<reference evidence="2" key="1">
    <citation type="journal article" date="2019" name="bioRxiv">
        <title>The Genome of the Zebra Mussel, Dreissena polymorpha: A Resource for Invasive Species Research.</title>
        <authorList>
            <person name="McCartney M.A."/>
            <person name="Auch B."/>
            <person name="Kono T."/>
            <person name="Mallez S."/>
            <person name="Zhang Y."/>
            <person name="Obille A."/>
            <person name="Becker A."/>
            <person name="Abrahante J.E."/>
            <person name="Garbe J."/>
            <person name="Badalamenti J.P."/>
            <person name="Herman A."/>
            <person name="Mangelson H."/>
            <person name="Liachko I."/>
            <person name="Sullivan S."/>
            <person name="Sone E.D."/>
            <person name="Koren S."/>
            <person name="Silverstein K.A.T."/>
            <person name="Beckman K.B."/>
            <person name="Gohl D.M."/>
        </authorList>
    </citation>
    <scope>NUCLEOTIDE SEQUENCE</scope>
    <source>
        <strain evidence="2">Duluth1</strain>
        <tissue evidence="2">Whole animal</tissue>
    </source>
</reference>
<name>A0A9D3Y5W5_DREPO</name>
<dbReference type="AlphaFoldDB" id="A0A9D3Y5W5"/>
<dbReference type="SUPFAM" id="SSF57845">
    <property type="entry name" value="B-box zinc-binding domain"/>
    <property type="match status" value="1"/>
</dbReference>
<evidence type="ECO:0000259" key="1">
    <source>
        <dbReference type="Pfam" id="PF00643"/>
    </source>
</evidence>
<gene>
    <name evidence="2" type="ORF">DPMN_081172</name>
</gene>
<dbReference type="Proteomes" id="UP000828390">
    <property type="component" value="Unassembled WGS sequence"/>
</dbReference>
<proteinExistence type="predicted"/>
<dbReference type="EMBL" id="JAIWYP010000016">
    <property type="protein sequence ID" value="KAH3693732.1"/>
    <property type="molecule type" value="Genomic_DNA"/>
</dbReference>
<organism evidence="2 3">
    <name type="scientific">Dreissena polymorpha</name>
    <name type="common">Zebra mussel</name>
    <name type="synonym">Mytilus polymorpha</name>
    <dbReference type="NCBI Taxonomy" id="45954"/>
    <lineage>
        <taxon>Eukaryota</taxon>
        <taxon>Metazoa</taxon>
        <taxon>Spiralia</taxon>
        <taxon>Lophotrochozoa</taxon>
        <taxon>Mollusca</taxon>
        <taxon>Bivalvia</taxon>
        <taxon>Autobranchia</taxon>
        <taxon>Heteroconchia</taxon>
        <taxon>Euheterodonta</taxon>
        <taxon>Imparidentia</taxon>
        <taxon>Neoheterodontei</taxon>
        <taxon>Myida</taxon>
        <taxon>Dreissenoidea</taxon>
        <taxon>Dreissenidae</taxon>
        <taxon>Dreissena</taxon>
    </lineage>
</organism>
<dbReference type="Pfam" id="PF00643">
    <property type="entry name" value="zf-B_box"/>
    <property type="match status" value="1"/>
</dbReference>
<comment type="caution">
    <text evidence="2">The sequence shown here is derived from an EMBL/GenBank/DDBJ whole genome shotgun (WGS) entry which is preliminary data.</text>
</comment>
<evidence type="ECO:0000313" key="2">
    <source>
        <dbReference type="EMBL" id="KAH3693732.1"/>
    </source>
</evidence>
<accession>A0A9D3Y5W5</accession>
<reference evidence="2" key="2">
    <citation type="submission" date="2020-11" db="EMBL/GenBank/DDBJ databases">
        <authorList>
            <person name="McCartney M.A."/>
            <person name="Auch B."/>
            <person name="Kono T."/>
            <person name="Mallez S."/>
            <person name="Becker A."/>
            <person name="Gohl D.M."/>
            <person name="Silverstein K.A.T."/>
            <person name="Koren S."/>
            <person name="Bechman K.B."/>
            <person name="Herman A."/>
            <person name="Abrahante J.E."/>
            <person name="Garbe J."/>
        </authorList>
    </citation>
    <scope>NUCLEOTIDE SEQUENCE</scope>
    <source>
        <strain evidence="2">Duluth1</strain>
        <tissue evidence="2">Whole animal</tissue>
    </source>
</reference>
<keyword evidence="3" id="KW-1185">Reference proteome</keyword>
<evidence type="ECO:0000313" key="3">
    <source>
        <dbReference type="Proteomes" id="UP000828390"/>
    </source>
</evidence>
<dbReference type="InterPro" id="IPR000315">
    <property type="entry name" value="Znf_B-box"/>
</dbReference>
<protein>
    <recommendedName>
        <fullName evidence="1">B box-type domain-containing protein</fullName>
    </recommendedName>
</protein>
<feature type="domain" description="B box-type" evidence="1">
    <location>
        <begin position="86"/>
        <end position="113"/>
    </location>
</feature>
<dbReference type="GO" id="GO:0008270">
    <property type="term" value="F:zinc ion binding"/>
    <property type="evidence" value="ECO:0007669"/>
    <property type="project" value="InterPro"/>
</dbReference>
<sequence length="126" mass="14342">MNTKATVVHMEHSINKSSDIVVMERVCGLCVRKSLSNKATMLCSACSESFCDRCISIHIKDNSKRHVIIKVRYIGGESHGMDMNGMDMCNEHSKTIEFYCESHKELCCSKCIMVRRKCDNFIEIVV</sequence>
<dbReference type="Gene3D" id="3.30.160.60">
    <property type="entry name" value="Classic Zinc Finger"/>
    <property type="match status" value="1"/>
</dbReference>